<organism evidence="4 5">
    <name type="scientific">Spinacia oleracea</name>
    <name type="common">Spinach</name>
    <dbReference type="NCBI Taxonomy" id="3562"/>
    <lineage>
        <taxon>Eukaryota</taxon>
        <taxon>Viridiplantae</taxon>
        <taxon>Streptophyta</taxon>
        <taxon>Embryophyta</taxon>
        <taxon>Tracheophyta</taxon>
        <taxon>Spermatophyta</taxon>
        <taxon>Magnoliopsida</taxon>
        <taxon>eudicotyledons</taxon>
        <taxon>Gunneridae</taxon>
        <taxon>Pentapetalae</taxon>
        <taxon>Caryophyllales</taxon>
        <taxon>Chenopodiaceae</taxon>
        <taxon>Chenopodioideae</taxon>
        <taxon>Anserineae</taxon>
        <taxon>Spinacia</taxon>
    </lineage>
</organism>
<evidence type="ECO:0000256" key="2">
    <source>
        <dbReference type="ARBA" id="ARBA00023306"/>
    </source>
</evidence>
<keyword evidence="4" id="KW-1185">Reference proteome</keyword>
<accession>A0A9R0JPC5</accession>
<feature type="compositionally biased region" description="Basic and acidic residues" evidence="3">
    <location>
        <begin position="46"/>
        <end position="66"/>
    </location>
</feature>
<dbReference type="Proteomes" id="UP000813463">
    <property type="component" value="Chromosome 6"/>
</dbReference>
<dbReference type="PANTHER" id="PTHR33142">
    <property type="entry name" value="CYCLIN-DEPENDENT PROTEIN KINASE INHIBITOR SMR13"/>
    <property type="match status" value="1"/>
</dbReference>
<dbReference type="OrthoDB" id="10543442at2759"/>
<proteinExistence type="predicted"/>
<reference evidence="4" key="1">
    <citation type="journal article" date="2021" name="Nat. Commun.">
        <title>Genomic analyses provide insights into spinach domestication and the genetic basis of agronomic traits.</title>
        <authorList>
            <person name="Cai X."/>
            <person name="Sun X."/>
            <person name="Xu C."/>
            <person name="Sun H."/>
            <person name="Wang X."/>
            <person name="Ge C."/>
            <person name="Zhang Z."/>
            <person name="Wang Q."/>
            <person name="Fei Z."/>
            <person name="Jiao C."/>
            <person name="Wang Q."/>
        </authorList>
    </citation>
    <scope>NUCLEOTIDE SEQUENCE [LARGE SCALE GENOMIC DNA]</scope>
    <source>
        <strain evidence="4">cv. Varoflay</strain>
    </source>
</reference>
<keyword evidence="2" id="KW-0131">Cell cycle</keyword>
<dbReference type="AlphaFoldDB" id="A0A9R0JPC5"/>
<sequence>MENSDHNNKEDHHSYSNSYSSNSTPEENQGLLFQSNKVNIIKVGSFDDDHGDGDEARVIDGDDEGFKTPTKREHRIAVDIRCPPPAPKKPKAQLMKRRRPSCRNLFHVTPEDIELLFPPHSVAVRERDTLLNIGSSIDPAAKVNNNNKPNYTTTSLMSLR</sequence>
<dbReference type="GO" id="GO:0004860">
    <property type="term" value="F:protein kinase inhibitor activity"/>
    <property type="evidence" value="ECO:0007669"/>
    <property type="project" value="UniProtKB-KW"/>
</dbReference>
<dbReference type="GO" id="GO:0032875">
    <property type="term" value="P:regulation of DNA endoreduplication"/>
    <property type="evidence" value="ECO:0007669"/>
    <property type="project" value="InterPro"/>
</dbReference>
<feature type="compositionally biased region" description="Basic and acidic residues" evidence="3">
    <location>
        <begin position="1"/>
        <end position="14"/>
    </location>
</feature>
<name>A0A9R0JPC5_SPIOL</name>
<dbReference type="RefSeq" id="XP_021841635.1">
    <property type="nucleotide sequence ID" value="XM_021985943.2"/>
</dbReference>
<gene>
    <name evidence="5" type="primary">LOC110781898</name>
</gene>
<evidence type="ECO:0000313" key="5">
    <source>
        <dbReference type="RefSeq" id="XP_021841635.1"/>
    </source>
</evidence>
<feature type="region of interest" description="Disordered" evidence="3">
    <location>
        <begin position="46"/>
        <end position="69"/>
    </location>
</feature>
<protein>
    <submittedName>
        <fullName evidence="5">Uncharacterized protein</fullName>
    </submittedName>
</protein>
<keyword evidence="1" id="KW-0649">Protein kinase inhibitor</keyword>
<evidence type="ECO:0000256" key="1">
    <source>
        <dbReference type="ARBA" id="ARBA00023013"/>
    </source>
</evidence>
<dbReference type="GeneID" id="110781898"/>
<dbReference type="KEGG" id="soe:110781898"/>
<dbReference type="InterPro" id="IPR040389">
    <property type="entry name" value="SMR"/>
</dbReference>
<evidence type="ECO:0000256" key="3">
    <source>
        <dbReference type="SAM" id="MobiDB-lite"/>
    </source>
</evidence>
<feature type="region of interest" description="Disordered" evidence="3">
    <location>
        <begin position="1"/>
        <end position="33"/>
    </location>
</feature>
<dbReference type="PANTHER" id="PTHR33142:SF40">
    <property type="entry name" value="CYCLIN-DEPENDENT PROTEIN KINASE INHIBITOR SMR6"/>
    <property type="match status" value="1"/>
</dbReference>
<feature type="compositionally biased region" description="Polar residues" evidence="3">
    <location>
        <begin position="24"/>
        <end position="33"/>
    </location>
</feature>
<evidence type="ECO:0000313" key="4">
    <source>
        <dbReference type="Proteomes" id="UP000813463"/>
    </source>
</evidence>
<reference evidence="5" key="2">
    <citation type="submission" date="2025-08" db="UniProtKB">
        <authorList>
            <consortium name="RefSeq"/>
        </authorList>
    </citation>
    <scope>IDENTIFICATION</scope>
    <source>
        <tissue evidence="5">Leaf</tissue>
    </source>
</reference>